<organism evidence="2">
    <name type="scientific">Puccinia triticina (isolate 1-1 / race 1 (BBBD))</name>
    <name type="common">Brown leaf rust fungus</name>
    <dbReference type="NCBI Taxonomy" id="630390"/>
    <lineage>
        <taxon>Eukaryota</taxon>
        <taxon>Fungi</taxon>
        <taxon>Dikarya</taxon>
        <taxon>Basidiomycota</taxon>
        <taxon>Pucciniomycotina</taxon>
        <taxon>Pucciniomycetes</taxon>
        <taxon>Pucciniales</taxon>
        <taxon>Pucciniaceae</taxon>
        <taxon>Puccinia</taxon>
    </lineage>
</organism>
<accession>A0A180G0T8</accession>
<feature type="compositionally biased region" description="Polar residues" evidence="1">
    <location>
        <begin position="8"/>
        <end position="19"/>
    </location>
</feature>
<gene>
    <name evidence="2" type="ORF">PTTG_09852</name>
</gene>
<feature type="compositionally biased region" description="Pro residues" evidence="1">
    <location>
        <begin position="163"/>
        <end position="177"/>
    </location>
</feature>
<evidence type="ECO:0000313" key="4">
    <source>
        <dbReference type="Proteomes" id="UP000005240"/>
    </source>
</evidence>
<feature type="region of interest" description="Disordered" evidence="1">
    <location>
        <begin position="38"/>
        <end position="60"/>
    </location>
</feature>
<protein>
    <submittedName>
        <fullName evidence="2 3">Uncharacterized protein</fullName>
    </submittedName>
</protein>
<evidence type="ECO:0000313" key="2">
    <source>
        <dbReference type="EMBL" id="OAV86188.1"/>
    </source>
</evidence>
<evidence type="ECO:0000313" key="3">
    <source>
        <dbReference type="EnsemblFungi" id="PTTG_09852-t43_1-p1"/>
    </source>
</evidence>
<feature type="compositionally biased region" description="Basic and acidic residues" evidence="1">
    <location>
        <begin position="118"/>
        <end position="127"/>
    </location>
</feature>
<reference evidence="2" key="2">
    <citation type="submission" date="2016-05" db="EMBL/GenBank/DDBJ databases">
        <title>Comparative analysis highlights variable genome content of wheat rusts and divergence of the mating loci.</title>
        <authorList>
            <person name="Cuomo C.A."/>
            <person name="Bakkeren G."/>
            <person name="Szabo L."/>
            <person name="Khalil H."/>
            <person name="Joly D."/>
            <person name="Goldberg J."/>
            <person name="Young S."/>
            <person name="Zeng Q."/>
            <person name="Fellers J."/>
        </authorList>
    </citation>
    <scope>NUCLEOTIDE SEQUENCE [LARGE SCALE GENOMIC DNA]</scope>
    <source>
        <strain evidence="2">1-1 BBBD Race 1</strain>
    </source>
</reference>
<feature type="region of interest" description="Disordered" evidence="1">
    <location>
        <begin position="100"/>
        <end position="216"/>
    </location>
</feature>
<feature type="region of interest" description="Disordered" evidence="1">
    <location>
        <begin position="1"/>
        <end position="21"/>
    </location>
</feature>
<reference evidence="2" key="1">
    <citation type="submission" date="2009-11" db="EMBL/GenBank/DDBJ databases">
        <authorList>
            <consortium name="The Broad Institute Genome Sequencing Platform"/>
            <person name="Ward D."/>
            <person name="Feldgarden M."/>
            <person name="Earl A."/>
            <person name="Young S.K."/>
            <person name="Zeng Q."/>
            <person name="Koehrsen M."/>
            <person name="Alvarado L."/>
            <person name="Berlin A."/>
            <person name="Bochicchio J."/>
            <person name="Borenstein D."/>
            <person name="Chapman S.B."/>
            <person name="Chen Z."/>
            <person name="Engels R."/>
            <person name="Freedman E."/>
            <person name="Gellesch M."/>
            <person name="Goldberg J."/>
            <person name="Griggs A."/>
            <person name="Gujja S."/>
            <person name="Heilman E."/>
            <person name="Heiman D."/>
            <person name="Hepburn T."/>
            <person name="Howarth C."/>
            <person name="Jen D."/>
            <person name="Larson L."/>
            <person name="Lewis B."/>
            <person name="Mehta T."/>
            <person name="Park D."/>
            <person name="Pearson M."/>
            <person name="Roberts A."/>
            <person name="Saif S."/>
            <person name="Shea T."/>
            <person name="Shenoy N."/>
            <person name="Sisk P."/>
            <person name="Stolte C."/>
            <person name="Sykes S."/>
            <person name="Thomson T."/>
            <person name="Walk T."/>
            <person name="White J."/>
            <person name="Yandava C."/>
            <person name="Izard J."/>
            <person name="Baranova O.V."/>
            <person name="Blanton J.M."/>
            <person name="Tanner A.C."/>
            <person name="Dewhirst F.E."/>
            <person name="Haas B."/>
            <person name="Nusbaum C."/>
            <person name="Birren B."/>
        </authorList>
    </citation>
    <scope>NUCLEOTIDE SEQUENCE [LARGE SCALE GENOMIC DNA]</scope>
    <source>
        <strain evidence="2">1-1 BBBD Race 1</strain>
    </source>
</reference>
<sequence>MAPPSRSPPQITTPQACKTTEQKLEEITQQLAALTAGKSAPPHLIGAAPGQKYTPSPRNRPDFKCTSDHCFFLVWDTSRPIKPIVDQFSKDSARPTTISSFGQLEELAQDSPTVYDVDIGKRTRSSQDPEDEPTTSGKRTMNEKESLMDMDQDDLIKFTTSPSKPPPKSSPAKPSKPGPKFKFQDNQDQDQPSTEKPSRKTHFRDSHLGPGYQAVPGYRTAFWPISGT</sequence>
<dbReference type="EMBL" id="ADAS02001509">
    <property type="protein sequence ID" value="OAV86188.1"/>
    <property type="molecule type" value="Genomic_DNA"/>
</dbReference>
<dbReference type="Proteomes" id="UP000005240">
    <property type="component" value="Unassembled WGS sequence"/>
</dbReference>
<reference evidence="3 4" key="3">
    <citation type="journal article" date="2017" name="G3 (Bethesda)">
        <title>Comparative analysis highlights variable genome content of wheat rusts and divergence of the mating loci.</title>
        <authorList>
            <person name="Cuomo C.A."/>
            <person name="Bakkeren G."/>
            <person name="Khalil H.B."/>
            <person name="Panwar V."/>
            <person name="Joly D."/>
            <person name="Linning R."/>
            <person name="Sakthikumar S."/>
            <person name="Song X."/>
            <person name="Adiconis X."/>
            <person name="Fan L."/>
            <person name="Goldberg J.M."/>
            <person name="Levin J.Z."/>
            <person name="Young S."/>
            <person name="Zeng Q."/>
            <person name="Anikster Y."/>
            <person name="Bruce M."/>
            <person name="Wang M."/>
            <person name="Yin C."/>
            <person name="McCallum B."/>
            <person name="Szabo L.J."/>
            <person name="Hulbert S."/>
            <person name="Chen X."/>
            <person name="Fellers J.P."/>
        </authorList>
    </citation>
    <scope>NUCLEOTIDE SEQUENCE</scope>
    <source>
        <strain evidence="3">isolate 1-1 / race 1 (BBBD)</strain>
        <strain evidence="4">Isolate 1-1 / race 1 (BBBD)</strain>
    </source>
</reference>
<keyword evidence="4" id="KW-1185">Reference proteome</keyword>
<dbReference type="AlphaFoldDB" id="A0A180G0T8"/>
<proteinExistence type="predicted"/>
<evidence type="ECO:0000256" key="1">
    <source>
        <dbReference type="SAM" id="MobiDB-lite"/>
    </source>
</evidence>
<name>A0A180G0T8_PUCT1</name>
<dbReference type="VEuPathDB" id="FungiDB:PTTG_09852"/>
<reference evidence="3" key="4">
    <citation type="submission" date="2025-05" db="UniProtKB">
        <authorList>
            <consortium name="EnsemblFungi"/>
        </authorList>
    </citation>
    <scope>IDENTIFICATION</scope>
    <source>
        <strain evidence="3">isolate 1-1 / race 1 (BBBD)</strain>
    </source>
</reference>
<dbReference type="EnsemblFungi" id="PTTG_09852-t43_1">
    <property type="protein sequence ID" value="PTTG_09852-t43_1-p1"/>
    <property type="gene ID" value="PTTG_09852"/>
</dbReference>
<feature type="compositionally biased region" description="Low complexity" evidence="1">
    <location>
        <begin position="178"/>
        <end position="191"/>
    </location>
</feature>